<dbReference type="Gene3D" id="3.40.630.30">
    <property type="match status" value="1"/>
</dbReference>
<organism evidence="2">
    <name type="scientific">Vibrio sp. HB236076</name>
    <dbReference type="NCBI Taxonomy" id="3232307"/>
    <lineage>
        <taxon>Bacteria</taxon>
        <taxon>Pseudomonadati</taxon>
        <taxon>Pseudomonadota</taxon>
        <taxon>Gammaproteobacteria</taxon>
        <taxon>Vibrionales</taxon>
        <taxon>Vibrionaceae</taxon>
        <taxon>Vibrio</taxon>
    </lineage>
</organism>
<sequence>MHFSSRFRYYLAHKNHLQESVPVVIALVCAYADSLANDSDVYKMEIIQAQPCHLPQLVPVFDAYRVFYQQESDLNLAEAFLRQRIEKQESVIFLAIDEKGKALGFTQLYPNFSSVSAKRTWQLNDLYVVKSARRQGVAKALMEHACQFAKRGGVKGIALETAESNHSAQRLYESLGYVKERGTYHYFLSFIEPESTPKSQ</sequence>
<dbReference type="EMBL" id="CP162601">
    <property type="protein sequence ID" value="XDK25656.1"/>
    <property type="molecule type" value="Genomic_DNA"/>
</dbReference>
<dbReference type="PANTHER" id="PTHR43072">
    <property type="entry name" value="N-ACETYLTRANSFERASE"/>
    <property type="match status" value="1"/>
</dbReference>
<dbReference type="InterPro" id="IPR000182">
    <property type="entry name" value="GNAT_dom"/>
</dbReference>
<reference evidence="2" key="1">
    <citation type="submission" date="2024-07" db="EMBL/GenBank/DDBJ databases">
        <title>Genome Analysis of a Potential Novel Vibrio Species Secreting pH- and Thermo-stable Alginate Lyase and its Application in Producing Alginate Oligosaccharides.</title>
        <authorList>
            <person name="Huang H."/>
            <person name="Bao K."/>
        </authorList>
    </citation>
    <scope>NUCLEOTIDE SEQUENCE</scope>
    <source>
        <strain evidence="2">HB236076</strain>
    </source>
</reference>
<dbReference type="RefSeq" id="WP_368643702.1">
    <property type="nucleotide sequence ID" value="NZ_CP162601.1"/>
</dbReference>
<evidence type="ECO:0000313" key="2">
    <source>
        <dbReference type="EMBL" id="XDK25656.1"/>
    </source>
</evidence>
<gene>
    <name evidence="2" type="ORF">AB0763_03135</name>
</gene>
<dbReference type="CDD" id="cd04301">
    <property type="entry name" value="NAT_SF"/>
    <property type="match status" value="1"/>
</dbReference>
<dbReference type="InterPro" id="IPR016181">
    <property type="entry name" value="Acyl_CoA_acyltransferase"/>
</dbReference>
<dbReference type="KEGG" id="vih:AB0763_03135"/>
<dbReference type="GO" id="GO:0016747">
    <property type="term" value="F:acyltransferase activity, transferring groups other than amino-acyl groups"/>
    <property type="evidence" value="ECO:0007669"/>
    <property type="project" value="InterPro"/>
</dbReference>
<evidence type="ECO:0000259" key="1">
    <source>
        <dbReference type="PROSITE" id="PS51186"/>
    </source>
</evidence>
<dbReference type="SUPFAM" id="SSF55729">
    <property type="entry name" value="Acyl-CoA N-acyltransferases (Nat)"/>
    <property type="match status" value="1"/>
</dbReference>
<accession>A0AB39HH82</accession>
<dbReference type="AlphaFoldDB" id="A0AB39HH82"/>
<dbReference type="Pfam" id="PF00583">
    <property type="entry name" value="Acetyltransf_1"/>
    <property type="match status" value="1"/>
</dbReference>
<protein>
    <submittedName>
        <fullName evidence="2">N-acetyltransferase family protein</fullName>
    </submittedName>
</protein>
<feature type="domain" description="N-acetyltransferase" evidence="1">
    <location>
        <begin position="44"/>
        <end position="198"/>
    </location>
</feature>
<proteinExistence type="predicted"/>
<dbReference type="PANTHER" id="PTHR43072:SF60">
    <property type="entry name" value="L-2,4-DIAMINOBUTYRIC ACID ACETYLTRANSFERASE"/>
    <property type="match status" value="1"/>
</dbReference>
<name>A0AB39HH82_9VIBR</name>
<dbReference type="PROSITE" id="PS51186">
    <property type="entry name" value="GNAT"/>
    <property type="match status" value="1"/>
</dbReference>